<dbReference type="HAMAP" id="MF_00360">
    <property type="entry name" value="Ribosomal_bS6"/>
    <property type="match status" value="1"/>
</dbReference>
<evidence type="ECO:0000256" key="5">
    <source>
        <dbReference type="ARBA" id="ARBA00035294"/>
    </source>
</evidence>
<dbReference type="GO" id="GO:0003735">
    <property type="term" value="F:structural constituent of ribosome"/>
    <property type="evidence" value="ECO:0007669"/>
    <property type="project" value="InterPro"/>
</dbReference>
<keyword evidence="2 6" id="KW-0689">Ribosomal protein</keyword>
<evidence type="ECO:0000256" key="4">
    <source>
        <dbReference type="ARBA" id="ARBA00035104"/>
    </source>
</evidence>
<dbReference type="SUPFAM" id="SSF54995">
    <property type="entry name" value="Ribosomal protein S6"/>
    <property type="match status" value="1"/>
</dbReference>
<dbReference type="NCBIfam" id="TIGR00166">
    <property type="entry name" value="S6"/>
    <property type="match status" value="1"/>
</dbReference>
<comment type="function">
    <text evidence="4 6">Binds together with bS18 to 16S ribosomal RNA.</text>
</comment>
<keyword evidence="3 6" id="KW-0687">Ribonucleoprotein</keyword>
<dbReference type="EMBL" id="RJUF01000035">
    <property type="protein sequence ID" value="MCP9763682.1"/>
    <property type="molecule type" value="Genomic_DNA"/>
</dbReference>
<sequence>MFQNQYETVFILTPVLSEAQIKDAVDKFKSVLTDNGAEILNDEVWGLKKLAYPIQHKTTGYYQLFEFKAAPTLVATLETEYKRDERIMRFFTTKLDKHAAAYSARRRSGASKTKAPVTE</sequence>
<dbReference type="Gene3D" id="3.30.70.60">
    <property type="match status" value="1"/>
</dbReference>
<keyword evidence="8" id="KW-1185">Reference proteome</keyword>
<dbReference type="InterPro" id="IPR020814">
    <property type="entry name" value="Ribosomal_S6_plastid/chlpt"/>
</dbReference>
<name>A0AAE3H2C6_9BACT</name>
<evidence type="ECO:0000313" key="7">
    <source>
        <dbReference type="EMBL" id="MCP9763682.1"/>
    </source>
</evidence>
<dbReference type="Proteomes" id="UP001204144">
    <property type="component" value="Unassembled WGS sequence"/>
</dbReference>
<evidence type="ECO:0000256" key="6">
    <source>
        <dbReference type="HAMAP-Rule" id="MF_00360"/>
    </source>
</evidence>
<comment type="caution">
    <text evidence="7">The sequence shown here is derived from an EMBL/GenBank/DDBJ whole genome shotgun (WGS) entry which is preliminary data.</text>
</comment>
<evidence type="ECO:0000256" key="3">
    <source>
        <dbReference type="ARBA" id="ARBA00023274"/>
    </source>
</evidence>
<dbReference type="PANTHER" id="PTHR21011">
    <property type="entry name" value="MITOCHONDRIAL 28S RIBOSOMAL PROTEIN S6"/>
    <property type="match status" value="1"/>
</dbReference>
<dbReference type="InterPro" id="IPR000529">
    <property type="entry name" value="Ribosomal_bS6"/>
</dbReference>
<dbReference type="RefSeq" id="WP_255037456.1">
    <property type="nucleotide sequence ID" value="NZ_RJUF01000035.1"/>
</dbReference>
<keyword evidence="6" id="KW-0694">RNA-binding</keyword>
<dbReference type="InterPro" id="IPR014717">
    <property type="entry name" value="Transl_elong_EF1B/ribsomal_bS6"/>
</dbReference>
<dbReference type="PANTHER" id="PTHR21011:SF1">
    <property type="entry name" value="SMALL RIBOSOMAL SUBUNIT PROTEIN BS6M"/>
    <property type="match status" value="1"/>
</dbReference>
<comment type="similarity">
    <text evidence="1 6">Belongs to the bacterial ribosomal protein bS6 family.</text>
</comment>
<evidence type="ECO:0000313" key="8">
    <source>
        <dbReference type="Proteomes" id="UP001204144"/>
    </source>
</evidence>
<evidence type="ECO:0000256" key="2">
    <source>
        <dbReference type="ARBA" id="ARBA00022980"/>
    </source>
</evidence>
<dbReference type="GO" id="GO:0006412">
    <property type="term" value="P:translation"/>
    <property type="evidence" value="ECO:0007669"/>
    <property type="project" value="UniProtKB-UniRule"/>
</dbReference>
<dbReference type="Pfam" id="PF01250">
    <property type="entry name" value="Ribosomal_S6"/>
    <property type="match status" value="1"/>
</dbReference>
<dbReference type="InterPro" id="IPR035980">
    <property type="entry name" value="Ribosomal_bS6_sf"/>
</dbReference>
<dbReference type="AlphaFoldDB" id="A0AAE3H2C6"/>
<dbReference type="GO" id="GO:0005840">
    <property type="term" value="C:ribosome"/>
    <property type="evidence" value="ECO:0007669"/>
    <property type="project" value="UniProtKB-KW"/>
</dbReference>
<protein>
    <recommendedName>
        <fullName evidence="5 6">Small ribosomal subunit protein bS6</fullName>
    </recommendedName>
</protein>
<accession>A0AAE3H2C6</accession>
<dbReference type="CDD" id="cd00473">
    <property type="entry name" value="bS6"/>
    <property type="match status" value="1"/>
</dbReference>
<proteinExistence type="inferred from homology"/>
<gene>
    <name evidence="6" type="primary">rpsF</name>
    <name evidence="7" type="ORF">EGI31_12020</name>
</gene>
<evidence type="ECO:0000256" key="1">
    <source>
        <dbReference type="ARBA" id="ARBA00009512"/>
    </source>
</evidence>
<organism evidence="7 8">
    <name type="scientific">Lacihabitans soyangensis</name>
    <dbReference type="NCBI Taxonomy" id="869394"/>
    <lineage>
        <taxon>Bacteria</taxon>
        <taxon>Pseudomonadati</taxon>
        <taxon>Bacteroidota</taxon>
        <taxon>Cytophagia</taxon>
        <taxon>Cytophagales</taxon>
        <taxon>Leadbetterellaceae</taxon>
        <taxon>Lacihabitans</taxon>
    </lineage>
</organism>
<dbReference type="GO" id="GO:0070181">
    <property type="term" value="F:small ribosomal subunit rRNA binding"/>
    <property type="evidence" value="ECO:0007669"/>
    <property type="project" value="TreeGrafter"/>
</dbReference>
<dbReference type="GO" id="GO:1990904">
    <property type="term" value="C:ribonucleoprotein complex"/>
    <property type="evidence" value="ECO:0007669"/>
    <property type="project" value="UniProtKB-KW"/>
</dbReference>
<keyword evidence="6" id="KW-0699">rRNA-binding</keyword>
<dbReference type="GO" id="GO:0005737">
    <property type="term" value="C:cytoplasm"/>
    <property type="evidence" value="ECO:0007669"/>
    <property type="project" value="UniProtKB-ARBA"/>
</dbReference>
<reference evidence="7 8" key="1">
    <citation type="submission" date="2018-11" db="EMBL/GenBank/DDBJ databases">
        <title>Novel bacteria species description.</title>
        <authorList>
            <person name="Han J.-H."/>
        </authorList>
    </citation>
    <scope>NUCLEOTIDE SEQUENCE [LARGE SCALE GENOMIC DNA]</scope>
    <source>
        <strain evidence="7 8">KCTC23259</strain>
    </source>
</reference>